<dbReference type="PIRSF" id="PIRSF000337">
    <property type="entry name" value="NTA_MOA"/>
    <property type="match status" value="1"/>
</dbReference>
<keyword evidence="9" id="KW-1185">Reference proteome</keyword>
<sequence>MNNHQSDGTGVKQMHLYGFKLAGVGHTAIGTWRNPYNQEHRYADLDYWVDTARTLERGMFDGLFIADFPGLHDVYRGSSEAALREAIAVPLNDPAMAISAMAAATRHVGFAFTASTTYEQPYSFARRMATLDHLTKGRIGWNIVTSATASAARNLGLTGQVEHDKRYEIADEFMEVAYKLWEGSWEDDAVVRDPERGVYTDPSKVHAIGHKGQYFSVPDPFMCEPSPQRTPMLFQAGASAAGQDFAAKHAEAVFLVNTDIKSVRRSVESVKKQAIARGRRSDDIKFIAGVSVVVAPTDEEAHVKLQQQLRFVSVEGTLARQASLMQLDFGSVDLDEPLQYIETDGIRSWLERFTIADPDRVWTPRQVAEKVASSLGSITIVGSPSTVADKLEEMMSDGDLDGFNIYDNLPLRTLPDFVDLVVGELQRRGRVPSRTPPTLCEATQLVAALVCPTATPAQPPAPASGPSTPSEDPPDAASRRGPRRRAAGTAPCTFRVAADRGSLR</sequence>
<dbReference type="InterPro" id="IPR011251">
    <property type="entry name" value="Luciferase-like_dom"/>
</dbReference>
<dbReference type="InterPro" id="IPR051260">
    <property type="entry name" value="Diverse_substr_monoxygenases"/>
</dbReference>
<dbReference type="PANTHER" id="PTHR30011">
    <property type="entry name" value="ALKANESULFONATE MONOOXYGENASE-RELATED"/>
    <property type="match status" value="1"/>
</dbReference>
<dbReference type="Pfam" id="PF00296">
    <property type="entry name" value="Bac_luciferase"/>
    <property type="match status" value="1"/>
</dbReference>
<proteinExistence type="inferred from homology"/>
<reference evidence="8 9" key="1">
    <citation type="submission" date="2023-12" db="EMBL/GenBank/DDBJ databases">
        <title>Blastococcus brunescens sp. nov., an actonobacterium isolated from sandstone collected in sahara desert.</title>
        <authorList>
            <person name="Gtari M."/>
            <person name="Ghodhbane F."/>
        </authorList>
    </citation>
    <scope>NUCLEOTIDE SEQUENCE [LARGE SCALE GENOMIC DNA]</scope>
    <source>
        <strain evidence="8 9">BMG 8361</strain>
    </source>
</reference>
<dbReference type="SUPFAM" id="SSF51679">
    <property type="entry name" value="Bacterial luciferase-like"/>
    <property type="match status" value="1"/>
</dbReference>
<dbReference type="Proteomes" id="UP001324287">
    <property type="component" value="Chromosome"/>
</dbReference>
<evidence type="ECO:0000256" key="5">
    <source>
        <dbReference type="ARBA" id="ARBA00033748"/>
    </source>
</evidence>
<keyword evidence="4" id="KW-0503">Monooxygenase</keyword>
<evidence type="ECO:0000256" key="4">
    <source>
        <dbReference type="ARBA" id="ARBA00023033"/>
    </source>
</evidence>
<gene>
    <name evidence="8" type="ORF">U6N30_07335</name>
</gene>
<accession>A0ABZ1B3R4</accession>
<protein>
    <submittedName>
        <fullName evidence="8">LLM class flavin-dependent oxidoreductase</fullName>
        <ecNumber evidence="8">1.-.-.-</ecNumber>
    </submittedName>
</protein>
<evidence type="ECO:0000259" key="7">
    <source>
        <dbReference type="Pfam" id="PF00296"/>
    </source>
</evidence>
<name>A0ABZ1B3R4_9ACTN</name>
<feature type="domain" description="Luciferase-like" evidence="7">
    <location>
        <begin position="40"/>
        <end position="396"/>
    </location>
</feature>
<dbReference type="EC" id="1.-.-.-" evidence="8"/>
<evidence type="ECO:0000256" key="1">
    <source>
        <dbReference type="ARBA" id="ARBA00022630"/>
    </source>
</evidence>
<dbReference type="EMBL" id="CP141261">
    <property type="protein sequence ID" value="WRL65428.1"/>
    <property type="molecule type" value="Genomic_DNA"/>
</dbReference>
<comment type="similarity">
    <text evidence="5">Belongs to the NtaA/SnaA/DszA monooxygenase family.</text>
</comment>
<dbReference type="CDD" id="cd01095">
    <property type="entry name" value="Nitrilotriacetate_monoxgenase"/>
    <property type="match status" value="1"/>
</dbReference>
<dbReference type="NCBIfam" id="TIGR03860">
    <property type="entry name" value="FMN_nitrolo"/>
    <property type="match status" value="1"/>
</dbReference>
<dbReference type="InterPro" id="IPR016215">
    <property type="entry name" value="NTA_MOA"/>
</dbReference>
<evidence type="ECO:0000256" key="2">
    <source>
        <dbReference type="ARBA" id="ARBA00022643"/>
    </source>
</evidence>
<evidence type="ECO:0000313" key="9">
    <source>
        <dbReference type="Proteomes" id="UP001324287"/>
    </source>
</evidence>
<dbReference type="Gene3D" id="3.20.20.30">
    <property type="entry name" value="Luciferase-like domain"/>
    <property type="match status" value="1"/>
</dbReference>
<keyword evidence="3 8" id="KW-0560">Oxidoreductase</keyword>
<dbReference type="InterPro" id="IPR036661">
    <property type="entry name" value="Luciferase-like_sf"/>
</dbReference>
<feature type="region of interest" description="Disordered" evidence="6">
    <location>
        <begin position="454"/>
        <end position="504"/>
    </location>
</feature>
<keyword evidence="2" id="KW-0288">FMN</keyword>
<organism evidence="8 9">
    <name type="scientific">Blastococcus brunescens</name>
    <dbReference type="NCBI Taxonomy" id="1564165"/>
    <lineage>
        <taxon>Bacteria</taxon>
        <taxon>Bacillati</taxon>
        <taxon>Actinomycetota</taxon>
        <taxon>Actinomycetes</taxon>
        <taxon>Geodermatophilales</taxon>
        <taxon>Geodermatophilaceae</taxon>
        <taxon>Blastococcus</taxon>
    </lineage>
</organism>
<evidence type="ECO:0000256" key="6">
    <source>
        <dbReference type="SAM" id="MobiDB-lite"/>
    </source>
</evidence>
<dbReference type="RefSeq" id="WP_324276750.1">
    <property type="nucleotide sequence ID" value="NZ_CP141261.1"/>
</dbReference>
<evidence type="ECO:0000256" key="3">
    <source>
        <dbReference type="ARBA" id="ARBA00023002"/>
    </source>
</evidence>
<dbReference type="GO" id="GO:0016491">
    <property type="term" value="F:oxidoreductase activity"/>
    <property type="evidence" value="ECO:0007669"/>
    <property type="project" value="UniProtKB-KW"/>
</dbReference>
<dbReference type="PANTHER" id="PTHR30011:SF16">
    <property type="entry name" value="C2H2 FINGER DOMAIN TRANSCRIPTION FACTOR (EUROFUNG)-RELATED"/>
    <property type="match status" value="1"/>
</dbReference>
<keyword evidence="1" id="KW-0285">Flavoprotein</keyword>
<evidence type="ECO:0000313" key="8">
    <source>
        <dbReference type="EMBL" id="WRL65428.1"/>
    </source>
</evidence>